<accession>A0A411C4Q6</accession>
<name>A0A411C4Q6_9CAUD</name>
<gene>
    <name evidence="1" type="primary">206</name>
    <name evidence="1" type="ORF">SEA_GENIE2_206</name>
</gene>
<evidence type="ECO:0000313" key="2">
    <source>
        <dbReference type="Proteomes" id="UP000290620"/>
    </source>
</evidence>
<dbReference type="Proteomes" id="UP000290620">
    <property type="component" value="Segment"/>
</dbReference>
<sequence>MYPNPESFDNITPWLMADTKWAVVGVRRDADDVTIKSGFRNRALALAWLNVYLERYVKEHMFPQYLEGPEFEYLDSTD</sequence>
<proteinExistence type="predicted"/>
<dbReference type="EMBL" id="MK359332">
    <property type="protein sequence ID" value="QAY08832.1"/>
    <property type="molecule type" value="Genomic_DNA"/>
</dbReference>
<protein>
    <submittedName>
        <fullName evidence="1">Uncharacterized protein</fullName>
    </submittedName>
</protein>
<organism evidence="1 2">
    <name type="scientific">Streptomyces phage Genie2</name>
    <dbReference type="NCBI Taxonomy" id="2502445"/>
    <lineage>
        <taxon>Viruses</taxon>
        <taxon>Duplodnaviria</taxon>
        <taxon>Heunggongvirae</taxon>
        <taxon>Uroviricota</taxon>
        <taxon>Caudoviricetes</taxon>
        <taxon>Stanwilliamsviridae</taxon>
        <taxon>Boydwoodruffvirinae</taxon>
        <taxon>Karimacvirus</taxon>
        <taxon>Karimacvirus yaboi</taxon>
        <taxon>Streptomyces virus Yaboi</taxon>
    </lineage>
</organism>
<evidence type="ECO:0000313" key="1">
    <source>
        <dbReference type="EMBL" id="QAY08832.1"/>
    </source>
</evidence>
<reference evidence="1 2" key="1">
    <citation type="submission" date="2019-01" db="EMBL/GenBank/DDBJ databases">
        <authorList>
            <person name="Lyon D.B."/>
            <person name="Harback M.R."/>
            <person name="Yucebas K."/>
            <person name="Mousa M."/>
            <person name="Fanegan A."/>
            <person name="Shaffer C.D."/>
            <person name="Weston-Hafer K.A."/>
            <person name="Garlena R.A."/>
            <person name="Russell D.A."/>
            <person name="Pope W.H."/>
            <person name="Jacobs-Sera D."/>
            <person name="Hendrix R.W."/>
            <person name="Hatfull G.F."/>
        </authorList>
    </citation>
    <scope>NUCLEOTIDE SEQUENCE [LARGE SCALE GENOMIC DNA]</scope>
</reference>